<keyword evidence="10" id="KW-1185">Reference proteome</keyword>
<sequence length="278" mass="28469">MSALTPVREIDGRTRIVPLLAHPSHHLRTPAAFNRRCAALGVNAVCIPWQVEPRHLAETVGALRHGDSIAGLIVTVPHKAAVAELCDELTGDARHLRVANVVRRGADGRLVGAMFDGVGYVAGLRHRGIEPAGRRVLLVGAGGAATAIAGALAGAGVAELAIANRSAAKAERVVDLLRDAYPSVALRVAPPDPAGFDLVVNATSLGMQPTDALPVDPARIDVGAVVAEVVMQPAVTPLLVAAQARGLAIHEGEHMLTAQLGLLAGFLFAGAAGEAVAA</sequence>
<evidence type="ECO:0000256" key="1">
    <source>
        <dbReference type="ARBA" id="ARBA00004871"/>
    </source>
</evidence>
<proteinExistence type="predicted"/>
<dbReference type="CDD" id="cd01065">
    <property type="entry name" value="NAD_bind_Shikimate_DH"/>
    <property type="match status" value="1"/>
</dbReference>
<dbReference type="Gene3D" id="3.40.50.10860">
    <property type="entry name" value="Leucine Dehydrogenase, chain A, domain 1"/>
    <property type="match status" value="1"/>
</dbReference>
<comment type="pathway">
    <text evidence="1">Metabolic intermediate biosynthesis; chorismate biosynthesis; chorismate from D-erythrose 4-phosphate and phosphoenolpyruvate: step 4/7.</text>
</comment>
<keyword evidence="3" id="KW-0521">NADP</keyword>
<evidence type="ECO:0000313" key="9">
    <source>
        <dbReference type="EMBL" id="NYZ18461.1"/>
    </source>
</evidence>
<dbReference type="InterPro" id="IPR006151">
    <property type="entry name" value="Shikm_DH/Glu-tRNA_Rdtase"/>
</dbReference>
<protein>
    <recommendedName>
        <fullName evidence="2">shikimate dehydrogenase (NADP(+))</fullName>
        <ecNumber evidence="2">1.1.1.25</ecNumber>
    </recommendedName>
</protein>
<evidence type="ECO:0000313" key="10">
    <source>
        <dbReference type="Proteomes" id="UP000584642"/>
    </source>
</evidence>
<dbReference type="SUPFAM" id="SSF53223">
    <property type="entry name" value="Aminoacid dehydrogenase-like, N-terminal domain"/>
    <property type="match status" value="1"/>
</dbReference>
<evidence type="ECO:0000256" key="3">
    <source>
        <dbReference type="ARBA" id="ARBA00022857"/>
    </source>
</evidence>
<gene>
    <name evidence="9" type="ORF">HND93_01950</name>
</gene>
<name>A0ABX2T2D4_9PROT</name>
<keyword evidence="4" id="KW-0560">Oxidoreductase</keyword>
<evidence type="ECO:0000259" key="7">
    <source>
        <dbReference type="Pfam" id="PF01488"/>
    </source>
</evidence>
<comment type="caution">
    <text evidence="9">The sequence shown here is derived from an EMBL/GenBank/DDBJ whole genome shotgun (WGS) entry which is preliminary data.</text>
</comment>
<evidence type="ECO:0000256" key="2">
    <source>
        <dbReference type="ARBA" id="ARBA00012962"/>
    </source>
</evidence>
<dbReference type="Proteomes" id="UP000584642">
    <property type="component" value="Unassembled WGS sequence"/>
</dbReference>
<organism evidence="9 10">
    <name type="scientific">Azospirillum oleiclasticum</name>
    <dbReference type="NCBI Taxonomy" id="2735135"/>
    <lineage>
        <taxon>Bacteria</taxon>
        <taxon>Pseudomonadati</taxon>
        <taxon>Pseudomonadota</taxon>
        <taxon>Alphaproteobacteria</taxon>
        <taxon>Rhodospirillales</taxon>
        <taxon>Azospirillaceae</taxon>
        <taxon>Azospirillum</taxon>
    </lineage>
</organism>
<dbReference type="InterPro" id="IPR022893">
    <property type="entry name" value="Shikimate_DH_fam"/>
</dbReference>
<dbReference type="SUPFAM" id="SSF51735">
    <property type="entry name" value="NAD(P)-binding Rossmann-fold domains"/>
    <property type="match status" value="1"/>
</dbReference>
<feature type="domain" description="Shikimate dehydrogenase substrate binding N-terminal" evidence="8">
    <location>
        <begin position="19"/>
        <end position="102"/>
    </location>
</feature>
<dbReference type="PANTHER" id="PTHR21089:SF1">
    <property type="entry name" value="BIFUNCTIONAL 3-DEHYDROQUINATE DEHYDRATASE_SHIKIMATE DEHYDROGENASE, CHLOROPLASTIC"/>
    <property type="match status" value="1"/>
</dbReference>
<dbReference type="InterPro" id="IPR013708">
    <property type="entry name" value="Shikimate_DH-bd_N"/>
</dbReference>
<dbReference type="InterPro" id="IPR036291">
    <property type="entry name" value="NAD(P)-bd_dom_sf"/>
</dbReference>
<comment type="catalytic activity">
    <reaction evidence="6">
        <text>shikimate + NADP(+) = 3-dehydroshikimate + NADPH + H(+)</text>
        <dbReference type="Rhea" id="RHEA:17737"/>
        <dbReference type="ChEBI" id="CHEBI:15378"/>
        <dbReference type="ChEBI" id="CHEBI:16630"/>
        <dbReference type="ChEBI" id="CHEBI:36208"/>
        <dbReference type="ChEBI" id="CHEBI:57783"/>
        <dbReference type="ChEBI" id="CHEBI:58349"/>
        <dbReference type="EC" id="1.1.1.25"/>
    </reaction>
</comment>
<dbReference type="EC" id="1.1.1.25" evidence="2"/>
<dbReference type="Pfam" id="PF08501">
    <property type="entry name" value="Shikimate_dh_N"/>
    <property type="match status" value="1"/>
</dbReference>
<dbReference type="EMBL" id="JABFDB010000001">
    <property type="protein sequence ID" value="NYZ18461.1"/>
    <property type="molecule type" value="Genomic_DNA"/>
</dbReference>
<evidence type="ECO:0000256" key="5">
    <source>
        <dbReference type="ARBA" id="ARBA00023141"/>
    </source>
</evidence>
<dbReference type="Gene3D" id="3.40.50.720">
    <property type="entry name" value="NAD(P)-binding Rossmann-like Domain"/>
    <property type="match status" value="1"/>
</dbReference>
<reference evidence="9 10" key="1">
    <citation type="submission" date="2020-05" db="EMBL/GenBank/DDBJ databases">
        <title>Azospirillum oleiclasticum sp. nov, a nitrogen-fixing and heavy crude oil-emulsifying bacterium isolated from the crude oil of Yumen Oilfield.</title>
        <authorList>
            <person name="Wu D."/>
            <person name="Cai M."/>
            <person name="Zhang X."/>
        </authorList>
    </citation>
    <scope>NUCLEOTIDE SEQUENCE [LARGE SCALE GENOMIC DNA]</scope>
    <source>
        <strain evidence="9 10">ROY-1-1-2</strain>
    </source>
</reference>
<dbReference type="InterPro" id="IPR046346">
    <property type="entry name" value="Aminoacid_DH-like_N_sf"/>
</dbReference>
<evidence type="ECO:0000256" key="4">
    <source>
        <dbReference type="ARBA" id="ARBA00023002"/>
    </source>
</evidence>
<evidence type="ECO:0000256" key="6">
    <source>
        <dbReference type="ARBA" id="ARBA00049442"/>
    </source>
</evidence>
<keyword evidence="5" id="KW-0028">Amino-acid biosynthesis</keyword>
<dbReference type="RefSeq" id="WP_180280203.1">
    <property type="nucleotide sequence ID" value="NZ_JABFDB010000001.1"/>
</dbReference>
<evidence type="ECO:0000259" key="8">
    <source>
        <dbReference type="Pfam" id="PF08501"/>
    </source>
</evidence>
<accession>A0ABX2T2D4</accession>
<keyword evidence="5" id="KW-0057">Aromatic amino acid biosynthesis</keyword>
<feature type="domain" description="Quinate/shikimate 5-dehydrogenase/glutamyl-tRNA reductase" evidence="7">
    <location>
        <begin position="132"/>
        <end position="204"/>
    </location>
</feature>
<dbReference type="Pfam" id="PF01488">
    <property type="entry name" value="Shikimate_DH"/>
    <property type="match status" value="1"/>
</dbReference>
<dbReference type="PANTHER" id="PTHR21089">
    <property type="entry name" value="SHIKIMATE DEHYDROGENASE"/>
    <property type="match status" value="1"/>
</dbReference>